<feature type="signal peptide" evidence="1">
    <location>
        <begin position="1"/>
        <end position="22"/>
    </location>
</feature>
<organism evidence="4 5">
    <name type="scientific">Spirosoma rhododendri</name>
    <dbReference type="NCBI Taxonomy" id="2728024"/>
    <lineage>
        <taxon>Bacteria</taxon>
        <taxon>Pseudomonadati</taxon>
        <taxon>Bacteroidota</taxon>
        <taxon>Cytophagia</taxon>
        <taxon>Cytophagales</taxon>
        <taxon>Cytophagaceae</taxon>
        <taxon>Spirosoma</taxon>
    </lineage>
</organism>
<keyword evidence="1" id="KW-0732">Signal</keyword>
<dbReference type="AlphaFoldDB" id="A0A7L5DJD9"/>
<dbReference type="InterPro" id="IPR037018">
    <property type="entry name" value="GH65_N"/>
</dbReference>
<evidence type="ECO:0000256" key="1">
    <source>
        <dbReference type="SAM" id="SignalP"/>
    </source>
</evidence>
<reference evidence="4 5" key="1">
    <citation type="submission" date="2020-04" db="EMBL/GenBank/DDBJ databases">
        <title>Genome sequencing of novel species.</title>
        <authorList>
            <person name="Heo J."/>
            <person name="Kim S.-J."/>
            <person name="Kim J.-S."/>
            <person name="Hong S.-B."/>
            <person name="Kwon S.-W."/>
        </authorList>
    </citation>
    <scope>NUCLEOTIDE SEQUENCE [LARGE SCALE GENOMIC DNA]</scope>
    <source>
        <strain evidence="4 5">CJU-R4</strain>
    </source>
</reference>
<evidence type="ECO:0000313" key="4">
    <source>
        <dbReference type="EMBL" id="QJD77552.1"/>
    </source>
</evidence>
<dbReference type="InterPro" id="IPR005196">
    <property type="entry name" value="Glyco_hydro_65_N"/>
</dbReference>
<protein>
    <submittedName>
        <fullName evidence="4">Glycoside hydrolase family 65 protein</fullName>
    </submittedName>
</protein>
<dbReference type="InterPro" id="IPR008928">
    <property type="entry name" value="6-hairpin_glycosidase_sf"/>
</dbReference>
<dbReference type="PANTHER" id="PTHR11051:SF8">
    <property type="entry name" value="PROTEIN-GLUCOSYLGALACTOSYLHYDROXYLYSINE GLUCOSIDASE"/>
    <property type="match status" value="1"/>
</dbReference>
<dbReference type="KEGG" id="srho:HH216_03310"/>
<dbReference type="Proteomes" id="UP000501128">
    <property type="component" value="Chromosome"/>
</dbReference>
<dbReference type="InterPro" id="IPR012341">
    <property type="entry name" value="6hp_glycosidase-like_sf"/>
</dbReference>
<dbReference type="InterPro" id="IPR011013">
    <property type="entry name" value="Gal_mutarotase_sf_dom"/>
</dbReference>
<dbReference type="Gene3D" id="2.70.98.40">
    <property type="entry name" value="Glycoside hydrolase, family 65, N-terminal domain"/>
    <property type="match status" value="1"/>
</dbReference>
<dbReference type="InterPro" id="IPR005195">
    <property type="entry name" value="Glyco_hydro_65_M"/>
</dbReference>
<accession>A0A7L5DJD9</accession>
<feature type="domain" description="Glycoside hydrolase family 65 central catalytic" evidence="2">
    <location>
        <begin position="312"/>
        <end position="505"/>
    </location>
</feature>
<dbReference type="PANTHER" id="PTHR11051">
    <property type="entry name" value="GLYCOSYL HYDROLASE-RELATED"/>
    <property type="match status" value="1"/>
</dbReference>
<feature type="chain" id="PRO_5029781325" evidence="1">
    <location>
        <begin position="23"/>
        <end position="680"/>
    </location>
</feature>
<gene>
    <name evidence="4" type="ORF">HH216_03310</name>
</gene>
<dbReference type="SUPFAM" id="SSF74650">
    <property type="entry name" value="Galactose mutarotase-like"/>
    <property type="match status" value="1"/>
</dbReference>
<dbReference type="GO" id="GO:0016757">
    <property type="term" value="F:glycosyltransferase activity"/>
    <property type="evidence" value="ECO:0007669"/>
    <property type="project" value="UniProtKB-ARBA"/>
</dbReference>
<name>A0A7L5DJD9_9BACT</name>
<evidence type="ECO:0000259" key="2">
    <source>
        <dbReference type="Pfam" id="PF03632"/>
    </source>
</evidence>
<dbReference type="EMBL" id="CP051677">
    <property type="protein sequence ID" value="QJD77552.1"/>
    <property type="molecule type" value="Genomic_DNA"/>
</dbReference>
<dbReference type="GO" id="GO:0004553">
    <property type="term" value="F:hydrolase activity, hydrolyzing O-glycosyl compounds"/>
    <property type="evidence" value="ECO:0007669"/>
    <property type="project" value="TreeGrafter"/>
</dbReference>
<evidence type="ECO:0000259" key="3">
    <source>
        <dbReference type="Pfam" id="PF03636"/>
    </source>
</evidence>
<sequence length="680" mass="76232">MRKTLLLTGLLGVVAFSQPVCAQTTSPDWLIVGQNINPANYYGITVANGMVGLVSSPEPMKVKDVVLNGAFDTYGRGRVSNILKVFNFANMNLDVDGTRVGPKDISNYRQTLDMQKAALTTTFDYKDKVSVRQTMMALRHLPFSELTMMEITAKKDCDIIPASVIETPDNLREVKNLYSEIDRSHVTIRLLTSVAKSPTGRHTVAASTSFIFEEPHGQEPDVIHEDWDYNMHLAKFKKHLKAGETYRFSVVGSVSSTAHTADPLNEAERLTLFAALERNDRLLTRHRAEWDKLWQSDIVIDGDPDAQRAVRSAIYHLYSFSRAGTAYSLSPMGLSGLGYNGHVFWDTELWMYPPLLTLKPELAKSLLEYRFERMSMARQNAFSHGYKGVMFPWESDSDGQEATPVWALTGPFQHHITGCVGWAFWKYYQVTGDKEWLRTRGYPMLKEVAEFWASRVEREAPGKYHINNVIGANEWQENIDDNAFTNAMAKTSLNYAIQAAQTLGITPDADWKLVADNIPILKFPDGVTKENRTYDGVQIKQADVNLLAYPLRVVSDEAAIRRDLDYYSPRYSPEGPAMGWSVLSTLNARLGNTDKAYEWFQRSYKPNEVPPFGVMAETAGGTNPYFATGAGGMLQSVMNGFGGLEITDAGIVQQKARLPKQWKSLTIKGYGPQMKTVVVK</sequence>
<keyword evidence="5" id="KW-1185">Reference proteome</keyword>
<dbReference type="Pfam" id="PF03632">
    <property type="entry name" value="Glyco_hydro_65m"/>
    <property type="match status" value="2"/>
</dbReference>
<keyword evidence="4" id="KW-0378">Hydrolase</keyword>
<evidence type="ECO:0000313" key="5">
    <source>
        <dbReference type="Proteomes" id="UP000501128"/>
    </source>
</evidence>
<feature type="domain" description="Glycoside hydrolase family 65 N-terminal" evidence="3">
    <location>
        <begin position="45"/>
        <end position="249"/>
    </location>
</feature>
<proteinExistence type="predicted"/>
<dbReference type="SUPFAM" id="SSF48208">
    <property type="entry name" value="Six-hairpin glycosidases"/>
    <property type="match status" value="1"/>
</dbReference>
<dbReference type="RefSeq" id="WP_169549495.1">
    <property type="nucleotide sequence ID" value="NZ_CP051677.1"/>
</dbReference>
<dbReference type="GO" id="GO:0005975">
    <property type="term" value="P:carbohydrate metabolic process"/>
    <property type="evidence" value="ECO:0007669"/>
    <property type="project" value="InterPro"/>
</dbReference>
<feature type="domain" description="Glycoside hydrolase family 65 central catalytic" evidence="2">
    <location>
        <begin position="532"/>
        <end position="604"/>
    </location>
</feature>
<dbReference type="Gene3D" id="1.50.10.10">
    <property type="match status" value="1"/>
</dbReference>
<dbReference type="GO" id="GO:0030246">
    <property type="term" value="F:carbohydrate binding"/>
    <property type="evidence" value="ECO:0007669"/>
    <property type="project" value="InterPro"/>
</dbReference>
<dbReference type="Pfam" id="PF03636">
    <property type="entry name" value="Glyco_hydro_65N"/>
    <property type="match status" value="1"/>
</dbReference>